<evidence type="ECO:0000313" key="2">
    <source>
        <dbReference type="Proteomes" id="UP000515121"/>
    </source>
</evidence>
<dbReference type="InterPro" id="IPR006527">
    <property type="entry name" value="F-box-assoc_dom_typ1"/>
</dbReference>
<dbReference type="RefSeq" id="XP_022718751.1">
    <property type="nucleotide sequence ID" value="XM_022863016.1"/>
</dbReference>
<protein>
    <submittedName>
        <fullName evidence="3 4">F-box protein At5g07610-like</fullName>
    </submittedName>
</protein>
<reference evidence="3 4" key="1">
    <citation type="submission" date="2025-04" db="UniProtKB">
        <authorList>
            <consortium name="RefSeq"/>
        </authorList>
    </citation>
    <scope>IDENTIFICATION</scope>
    <source>
        <tissue evidence="3 4">Fruit stalk</tissue>
    </source>
</reference>
<dbReference type="InterPro" id="IPR001810">
    <property type="entry name" value="F-box_dom"/>
</dbReference>
<keyword evidence="2" id="KW-1185">Reference proteome</keyword>
<dbReference type="NCBIfam" id="TIGR01640">
    <property type="entry name" value="F_box_assoc_1"/>
    <property type="match status" value="1"/>
</dbReference>
<evidence type="ECO:0000313" key="4">
    <source>
        <dbReference type="RefSeq" id="XP_022718752.1"/>
    </source>
</evidence>
<evidence type="ECO:0000313" key="5">
    <source>
        <dbReference type="RefSeq" id="XP_022718753.1"/>
    </source>
</evidence>
<dbReference type="RefSeq" id="XP_022718752.1">
    <property type="nucleotide sequence ID" value="XM_022863017.1"/>
</dbReference>
<dbReference type="PANTHER" id="PTHR31672">
    <property type="entry name" value="BNACNNG10540D PROTEIN"/>
    <property type="match status" value="1"/>
</dbReference>
<dbReference type="RefSeq" id="XP_022718753.1">
    <property type="nucleotide sequence ID" value="XM_022863018.1"/>
</dbReference>
<sequence length="404" mass="47243">MRMKKTSIIITSAETIGNNPDLLTQIFLRLPTKPLLKFKCVSKQWLSLISNPHFCLCHTRHHQTNGFLTPTALLLKWYFTLPSEFDVVPLTHNNIRVPFFDYMNYAPNINVIQSCYGLFLCESVVDSPKDIISRFFICNPTTKKFKELSFPKKPFQGSKSYVSMAFVPLKSPHYKIVCVRKVSDKSSKYELDIYSSETDSWSLSRISFCVEGSIRFNDAVFCNGKIHWNCYRRDSLYFDVENESLEPLPMPISTMEAPKERSYLGECRGVLYIAVTYFVFICSEFDVFEMDSDYSCWTLKHRLYIGGLVKDFPEIIWSYNYDQSPGFSDVCITQFEKEEDPKVVVWVENKVIFYDFMDGAWKSLYDLRPGVDVESIDKYYHYFDFILPYQSIHANQYFENLSSI</sequence>
<gene>
    <name evidence="3 4 5" type="primary">LOC111276983</name>
</gene>
<dbReference type="PANTHER" id="PTHR31672:SF13">
    <property type="entry name" value="F-BOX PROTEIN CPR30-LIKE"/>
    <property type="match status" value="1"/>
</dbReference>
<dbReference type="SMART" id="SM00256">
    <property type="entry name" value="FBOX"/>
    <property type="match status" value="1"/>
</dbReference>
<dbReference type="SUPFAM" id="SSF81383">
    <property type="entry name" value="F-box domain"/>
    <property type="match status" value="1"/>
</dbReference>
<evidence type="ECO:0000259" key="1">
    <source>
        <dbReference type="SMART" id="SM00256"/>
    </source>
</evidence>
<dbReference type="InterPro" id="IPR036047">
    <property type="entry name" value="F-box-like_dom_sf"/>
</dbReference>
<dbReference type="AlphaFoldDB" id="A0A6P5WT96"/>
<dbReference type="Proteomes" id="UP000515121">
    <property type="component" value="Unplaced"/>
</dbReference>
<dbReference type="Pfam" id="PF07734">
    <property type="entry name" value="FBA_1"/>
    <property type="match status" value="1"/>
</dbReference>
<name>A0A6P5WT96_DURZI</name>
<organism evidence="2 3">
    <name type="scientific">Durio zibethinus</name>
    <name type="common">Durian</name>
    <dbReference type="NCBI Taxonomy" id="66656"/>
    <lineage>
        <taxon>Eukaryota</taxon>
        <taxon>Viridiplantae</taxon>
        <taxon>Streptophyta</taxon>
        <taxon>Embryophyta</taxon>
        <taxon>Tracheophyta</taxon>
        <taxon>Spermatophyta</taxon>
        <taxon>Magnoliopsida</taxon>
        <taxon>eudicotyledons</taxon>
        <taxon>Gunneridae</taxon>
        <taxon>Pentapetalae</taxon>
        <taxon>rosids</taxon>
        <taxon>malvids</taxon>
        <taxon>Malvales</taxon>
        <taxon>Malvaceae</taxon>
        <taxon>Helicteroideae</taxon>
        <taxon>Durio</taxon>
    </lineage>
</organism>
<dbReference type="GeneID" id="111276983"/>
<evidence type="ECO:0000313" key="3">
    <source>
        <dbReference type="RefSeq" id="XP_022718751.1"/>
    </source>
</evidence>
<dbReference type="Gene3D" id="1.20.1280.50">
    <property type="match status" value="1"/>
</dbReference>
<dbReference type="InterPro" id="IPR050796">
    <property type="entry name" value="SCF_F-box_component"/>
</dbReference>
<accession>A0A6P5WT96</accession>
<feature type="domain" description="F-box" evidence="1">
    <location>
        <begin position="19"/>
        <end position="58"/>
    </location>
</feature>
<dbReference type="InterPro" id="IPR017451">
    <property type="entry name" value="F-box-assoc_interact_dom"/>
</dbReference>
<dbReference type="KEGG" id="dzi:111276983"/>
<proteinExistence type="predicted"/>
<dbReference type="Pfam" id="PF00646">
    <property type="entry name" value="F-box"/>
    <property type="match status" value="1"/>
</dbReference>
<dbReference type="CDD" id="cd22157">
    <property type="entry name" value="F-box_AtFBW1-like"/>
    <property type="match status" value="1"/>
</dbReference>